<accession>A0ABS8L277</accession>
<comment type="caution">
    <text evidence="2">The sequence shown here is derived from an EMBL/GenBank/DDBJ whole genome shotgun (WGS) entry which is preliminary data.</text>
</comment>
<gene>
    <name evidence="2" type="ORF">LJ725_25950</name>
</gene>
<name>A0ABS8L277_9HYPH</name>
<dbReference type="EMBL" id="JAJISD010000014">
    <property type="protein sequence ID" value="MCC8432434.1"/>
    <property type="molecule type" value="Genomic_DNA"/>
</dbReference>
<evidence type="ECO:0000313" key="3">
    <source>
        <dbReference type="Proteomes" id="UP001198862"/>
    </source>
</evidence>
<dbReference type="RefSeq" id="WP_230553851.1">
    <property type="nucleotide sequence ID" value="NZ_JAJISD010000014.1"/>
</dbReference>
<dbReference type="Proteomes" id="UP001198862">
    <property type="component" value="Unassembled WGS sequence"/>
</dbReference>
<keyword evidence="3" id="KW-1185">Reference proteome</keyword>
<feature type="region of interest" description="Disordered" evidence="1">
    <location>
        <begin position="1"/>
        <end position="43"/>
    </location>
</feature>
<evidence type="ECO:0000256" key="1">
    <source>
        <dbReference type="SAM" id="MobiDB-lite"/>
    </source>
</evidence>
<sequence length="165" mass="18468">MSVLPLLQPLAVPRDAHRPDEHRPDEHRRGGPPRTATDPDALDSYEIEADLILRAVELASEQTYGFGVEDLERVEAYWSQLEVELSFLGCVVSLTDGRRFHLLYICGEEPEDEPGDALPGPETVQVTQMMTTEDLPPQEEPPWIHDVADINAWLRLPPPDAPRGA</sequence>
<organism evidence="2 3">
    <name type="scientific">Reyranella aquatilis</name>
    <dbReference type="NCBI Taxonomy" id="2035356"/>
    <lineage>
        <taxon>Bacteria</taxon>
        <taxon>Pseudomonadati</taxon>
        <taxon>Pseudomonadota</taxon>
        <taxon>Alphaproteobacteria</taxon>
        <taxon>Hyphomicrobiales</taxon>
        <taxon>Reyranellaceae</taxon>
        <taxon>Reyranella</taxon>
    </lineage>
</organism>
<proteinExistence type="predicted"/>
<protein>
    <submittedName>
        <fullName evidence="2">Uncharacterized protein</fullName>
    </submittedName>
</protein>
<feature type="compositionally biased region" description="Basic and acidic residues" evidence="1">
    <location>
        <begin position="14"/>
        <end position="29"/>
    </location>
</feature>
<evidence type="ECO:0000313" key="2">
    <source>
        <dbReference type="EMBL" id="MCC8432434.1"/>
    </source>
</evidence>
<reference evidence="2 3" key="1">
    <citation type="submission" date="2021-11" db="EMBL/GenBank/DDBJ databases">
        <authorList>
            <person name="Lee D.-H."/>
            <person name="Kim S.-B."/>
        </authorList>
    </citation>
    <scope>NUCLEOTIDE SEQUENCE [LARGE SCALE GENOMIC DNA]</scope>
    <source>
        <strain evidence="2 3">KCTC 52223</strain>
    </source>
</reference>